<feature type="domain" description="DUF4159" evidence="2">
    <location>
        <begin position="209"/>
        <end position="424"/>
    </location>
</feature>
<evidence type="ECO:0000313" key="4">
    <source>
        <dbReference type="Proteomes" id="UP000005824"/>
    </source>
</evidence>
<dbReference type="eggNOG" id="ENOG5033FYV">
    <property type="taxonomic scope" value="Bacteria"/>
</dbReference>
<dbReference type="Proteomes" id="UP000005824">
    <property type="component" value="Unassembled WGS sequence"/>
</dbReference>
<dbReference type="STRING" id="497964.CfE428DRAFT_4467"/>
<protein>
    <recommendedName>
        <fullName evidence="2">DUF4159 domain-containing protein</fullName>
    </recommendedName>
</protein>
<keyword evidence="1" id="KW-0812">Transmembrane</keyword>
<reference evidence="3 4" key="1">
    <citation type="journal article" date="2011" name="J. Bacteriol.">
        <title>Genome sequence of Chthoniobacter flavus Ellin428, an aerobic heterotrophic soil bacterium.</title>
        <authorList>
            <person name="Kant R."/>
            <person name="van Passel M.W."/>
            <person name="Palva A."/>
            <person name="Lucas S."/>
            <person name="Lapidus A."/>
            <person name="Glavina Del Rio T."/>
            <person name="Dalin E."/>
            <person name="Tice H."/>
            <person name="Bruce D."/>
            <person name="Goodwin L."/>
            <person name="Pitluck S."/>
            <person name="Larimer F.W."/>
            <person name="Land M.L."/>
            <person name="Hauser L."/>
            <person name="Sangwan P."/>
            <person name="de Vos W.M."/>
            <person name="Janssen P.H."/>
            <person name="Smidt H."/>
        </authorList>
    </citation>
    <scope>NUCLEOTIDE SEQUENCE [LARGE SCALE GENOMIC DNA]</scope>
    <source>
        <strain evidence="3 4">Ellin428</strain>
    </source>
</reference>
<accession>B4D6C7</accession>
<dbReference type="Gene3D" id="3.40.50.12140">
    <property type="entry name" value="Domain of unknown function DUF4159"/>
    <property type="match status" value="1"/>
</dbReference>
<dbReference type="AlphaFoldDB" id="B4D6C7"/>
<keyword evidence="4" id="KW-1185">Reference proteome</keyword>
<gene>
    <name evidence="3" type="ORF">CfE428DRAFT_4467</name>
</gene>
<dbReference type="EMBL" id="ABVL01000015">
    <property type="protein sequence ID" value="EDY18036.1"/>
    <property type="molecule type" value="Genomic_DNA"/>
</dbReference>
<feature type="transmembrane region" description="Helical" evidence="1">
    <location>
        <begin position="31"/>
        <end position="52"/>
    </location>
</feature>
<sequence>MNAIASLRPSHQQPKRGFLDAVLEYFSRAQFLTMSALLHAILIILLGGTVLVTQMVETPDFAAPGGLTQPEQTVEMPPADPRLQPLDSSQAKVEISNVPMAPSKVAILTTTGLTPTTFTASPLATTKPAMIADVLKDRAAPKLPANGSGLSADVAKRISSFTSGWAVGGTKSFGKPLKEREFVFTAYLAKYQGGDWDSTVRLEQDGRIWAGSLPNLLYIISKLSKKKINAEPQVQPLDLSSDEIFVKKPPFIWFTGHRDFKLTDKEVENLGEYLRRGGCIWGDSSLPGQRSRFDIAFRREMLRLVPDPNQPWRELPPSHPIFTHAWYSEIKNVAPGVNYYDEPIYALMGYGGEIAVLYTANDYGDMWQFGIDEKGNIDLTRDEKKRMVAVNEDMWYRRNLYYRNIDPKSLDATYKFGTNVIIHLLTRWEDKLRNAPQMN</sequence>
<evidence type="ECO:0000259" key="2">
    <source>
        <dbReference type="Pfam" id="PF13709"/>
    </source>
</evidence>
<keyword evidence="1" id="KW-1133">Transmembrane helix</keyword>
<dbReference type="InterPro" id="IPR025297">
    <property type="entry name" value="DUF4159"/>
</dbReference>
<dbReference type="Pfam" id="PF13709">
    <property type="entry name" value="DUF4159"/>
    <property type="match status" value="1"/>
</dbReference>
<organism evidence="3 4">
    <name type="scientific">Chthoniobacter flavus Ellin428</name>
    <dbReference type="NCBI Taxonomy" id="497964"/>
    <lineage>
        <taxon>Bacteria</taxon>
        <taxon>Pseudomonadati</taxon>
        <taxon>Verrucomicrobiota</taxon>
        <taxon>Spartobacteria</taxon>
        <taxon>Chthoniobacterales</taxon>
        <taxon>Chthoniobacteraceae</taxon>
        <taxon>Chthoniobacter</taxon>
    </lineage>
</organism>
<dbReference type="InParanoid" id="B4D6C7"/>
<comment type="caution">
    <text evidence="3">The sequence shown here is derived from an EMBL/GenBank/DDBJ whole genome shotgun (WGS) entry which is preliminary data.</text>
</comment>
<dbReference type="RefSeq" id="WP_006981789.1">
    <property type="nucleotide sequence ID" value="NZ_ABVL01000015.1"/>
</dbReference>
<keyword evidence="1" id="KW-0472">Membrane</keyword>
<evidence type="ECO:0000256" key="1">
    <source>
        <dbReference type="SAM" id="Phobius"/>
    </source>
</evidence>
<name>B4D6C7_9BACT</name>
<evidence type="ECO:0000313" key="3">
    <source>
        <dbReference type="EMBL" id="EDY18036.1"/>
    </source>
</evidence>
<proteinExistence type="predicted"/>